<accession>A0A6L8TCX7</accession>
<dbReference type="SUPFAM" id="SSF53335">
    <property type="entry name" value="S-adenosyl-L-methionine-dependent methyltransferases"/>
    <property type="match status" value="1"/>
</dbReference>
<evidence type="ECO:0000259" key="4">
    <source>
        <dbReference type="Pfam" id="PF01555"/>
    </source>
</evidence>
<feature type="domain" description="DNA methylase N-4/N-6" evidence="4">
    <location>
        <begin position="62"/>
        <end position="414"/>
    </location>
</feature>
<keyword evidence="1 5" id="KW-0489">Methyltransferase</keyword>
<dbReference type="GO" id="GO:0003677">
    <property type="term" value="F:DNA binding"/>
    <property type="evidence" value="ECO:0007669"/>
    <property type="project" value="InterPro"/>
</dbReference>
<dbReference type="PRINTS" id="PR00508">
    <property type="entry name" value="S21N4MTFRASE"/>
</dbReference>
<dbReference type="InterPro" id="IPR001091">
    <property type="entry name" value="RM_Methyltransferase"/>
</dbReference>
<proteinExistence type="predicted"/>
<dbReference type="Proteomes" id="UP000473323">
    <property type="component" value="Unassembled WGS sequence"/>
</dbReference>
<evidence type="ECO:0000313" key="5">
    <source>
        <dbReference type="EMBL" id="MZL62085.1"/>
    </source>
</evidence>
<organism evidence="5 6">
    <name type="scientific">Blautia massiliensis</name>
    <name type="common">ex Durand et al. 2017</name>
    <dbReference type="NCBI Taxonomy" id="1737424"/>
    <lineage>
        <taxon>Bacteria</taxon>
        <taxon>Bacillati</taxon>
        <taxon>Bacillota</taxon>
        <taxon>Clostridia</taxon>
        <taxon>Lachnospirales</taxon>
        <taxon>Lachnospiraceae</taxon>
        <taxon>Blautia</taxon>
    </lineage>
</organism>
<dbReference type="RefSeq" id="WP_161209234.1">
    <property type="nucleotide sequence ID" value="NZ_JABMID010000002.1"/>
</dbReference>
<evidence type="ECO:0000256" key="3">
    <source>
        <dbReference type="ARBA" id="ARBA00022747"/>
    </source>
</evidence>
<protein>
    <submittedName>
        <fullName evidence="5">Site-specific DNA-methyltransferase</fullName>
    </submittedName>
</protein>
<dbReference type="Pfam" id="PF01555">
    <property type="entry name" value="N6_N4_Mtase"/>
    <property type="match status" value="1"/>
</dbReference>
<dbReference type="GO" id="GO:0032259">
    <property type="term" value="P:methylation"/>
    <property type="evidence" value="ECO:0007669"/>
    <property type="project" value="UniProtKB-KW"/>
</dbReference>
<keyword evidence="2 5" id="KW-0808">Transferase</keyword>
<evidence type="ECO:0000313" key="6">
    <source>
        <dbReference type="Proteomes" id="UP000473323"/>
    </source>
</evidence>
<comment type="caution">
    <text evidence="5">The sequence shown here is derived from an EMBL/GenBank/DDBJ whole genome shotgun (WGS) entry which is preliminary data.</text>
</comment>
<dbReference type="InterPro" id="IPR029063">
    <property type="entry name" value="SAM-dependent_MTases_sf"/>
</dbReference>
<keyword evidence="3" id="KW-0680">Restriction system</keyword>
<dbReference type="EMBL" id="WWVT01000010">
    <property type="protein sequence ID" value="MZL62085.1"/>
    <property type="molecule type" value="Genomic_DNA"/>
</dbReference>
<dbReference type="GO" id="GO:0009307">
    <property type="term" value="P:DNA restriction-modification system"/>
    <property type="evidence" value="ECO:0007669"/>
    <property type="project" value="UniProtKB-KW"/>
</dbReference>
<evidence type="ECO:0000256" key="2">
    <source>
        <dbReference type="ARBA" id="ARBA00022679"/>
    </source>
</evidence>
<gene>
    <name evidence="5" type="ORF">GT694_08500</name>
</gene>
<sequence length="565" mass="64911">MEKKGKLELTWVGKYEEEKLEPRILIEDKSKSYGDSNTENMLIHGDNLLALKALENKYTGMIKCIYIDPPYNTGVAFEHYDDNLEHSIWLGIMKKRLEILRNLLAEDGTIWIQIDDEEQAYLKVLCDEIFGRNNFVNMISVNMKNVAGVSGGGEDKRLKKNCEYILVYAKDYSLLPLFNGPYIYTEISELVNQYQNEGKSWKYTTVLVNPGDKEYLGSTVDGDGNEIKVYLRKNPEMMSIKQIAQRDGITVDDAYSKYGIDIFQTTNAQSSIRTRIMDYRSEMGIEEDLISIEYVPKTGKNRGKVYEQFYKGDKCRLFVWLRDTSEVIDGKLFKKDLQGTYWDMNAWMKNLTKEGDVEFPNGKKPEVLIRQILEMTTSENDLILDSFLGSGTTAATAHKLNRRWIGIEMGNQAYSHCKVRLDNVIDGEQGGISKEVGWQGGGGYKFYELAEPLLVKNKVLPVYQINPSYTWDMVCEAICKIEGFTYEPSGEFQGHSSENRFIHITEEFVNTKYVMSIMKNLGDKQSLLIYCKKNQADMILPENVEVKKIPKDLLDKCNFESEVQE</sequence>
<dbReference type="GO" id="GO:0008170">
    <property type="term" value="F:N-methyltransferase activity"/>
    <property type="evidence" value="ECO:0007669"/>
    <property type="project" value="InterPro"/>
</dbReference>
<dbReference type="Gene3D" id="3.40.50.150">
    <property type="entry name" value="Vaccinia Virus protein VP39"/>
    <property type="match status" value="1"/>
</dbReference>
<evidence type="ECO:0000256" key="1">
    <source>
        <dbReference type="ARBA" id="ARBA00022603"/>
    </source>
</evidence>
<dbReference type="InterPro" id="IPR002941">
    <property type="entry name" value="DNA_methylase_N4/N6"/>
</dbReference>
<reference evidence="5 6" key="1">
    <citation type="journal article" date="2019" name="Nat. Med.">
        <title>A library of human gut bacterial isolates paired with longitudinal multiomics data enables mechanistic microbiome research.</title>
        <authorList>
            <person name="Poyet M."/>
            <person name="Groussin M."/>
            <person name="Gibbons S.M."/>
            <person name="Avila-Pacheco J."/>
            <person name="Jiang X."/>
            <person name="Kearney S.M."/>
            <person name="Perrotta A.R."/>
            <person name="Berdy B."/>
            <person name="Zhao S."/>
            <person name="Lieberman T.D."/>
            <person name="Swanson P.K."/>
            <person name="Smith M."/>
            <person name="Roesemann S."/>
            <person name="Alexander J.E."/>
            <person name="Rich S.A."/>
            <person name="Livny J."/>
            <person name="Vlamakis H."/>
            <person name="Clish C."/>
            <person name="Bullock K."/>
            <person name="Deik A."/>
            <person name="Scott J."/>
            <person name="Pierce K.A."/>
            <person name="Xavier R.J."/>
            <person name="Alm E.J."/>
        </authorList>
    </citation>
    <scope>NUCLEOTIDE SEQUENCE [LARGE SCALE GENOMIC DNA]</scope>
    <source>
        <strain evidence="5 6">BIOML-A4</strain>
    </source>
</reference>
<dbReference type="AlphaFoldDB" id="A0A6L8TCX7"/>
<name>A0A6L8TCX7_9FIRM</name>